<comment type="catalytic activity">
    <reaction evidence="7">
        <text>D-galactose(in) = D-galactose(out)</text>
        <dbReference type="Rhea" id="RHEA:34915"/>
        <dbReference type="ChEBI" id="CHEBI:4139"/>
    </reaction>
    <physiologicalReaction direction="right-to-left" evidence="7">
        <dbReference type="Rhea" id="RHEA:34917"/>
    </physiologicalReaction>
</comment>
<gene>
    <name evidence="16" type="ORF">GSBLH_T00002978001</name>
</gene>
<dbReference type="Gene3D" id="1.20.1250.20">
    <property type="entry name" value="MFS general substrate transporter like domains"/>
    <property type="match status" value="2"/>
</dbReference>
<dbReference type="Proteomes" id="UP000008312">
    <property type="component" value="Unassembled WGS sequence"/>
</dbReference>
<keyword evidence="3" id="KW-0813">Transport</keyword>
<feature type="transmembrane region" description="Helical" evidence="14">
    <location>
        <begin position="272"/>
        <end position="294"/>
    </location>
</feature>
<comment type="subunit">
    <text evidence="2">Homodimer.</text>
</comment>
<evidence type="ECO:0000256" key="9">
    <source>
        <dbReference type="ARBA" id="ARBA00044656"/>
    </source>
</evidence>
<dbReference type="EMBL" id="FN668654">
    <property type="protein sequence ID" value="CBK23035.2"/>
    <property type="molecule type" value="Genomic_DNA"/>
</dbReference>
<comment type="catalytic activity">
    <reaction evidence="10">
        <text>D-mannose(out) = D-mannose(in)</text>
        <dbReference type="Rhea" id="RHEA:78391"/>
        <dbReference type="ChEBI" id="CHEBI:4208"/>
    </reaction>
    <physiologicalReaction direction="left-to-right" evidence="10">
        <dbReference type="Rhea" id="RHEA:78392"/>
    </physiologicalReaction>
</comment>
<dbReference type="PANTHER" id="PTHR48020:SF12">
    <property type="entry name" value="PROTON MYO-INOSITOL COTRANSPORTER"/>
    <property type="match status" value="1"/>
</dbReference>
<protein>
    <recommendedName>
        <fullName evidence="13">Hexose transporter 1</fullName>
    </recommendedName>
</protein>
<comment type="catalytic activity">
    <reaction evidence="11">
        <text>D-glucosamine(out) = D-glucosamine(in)</text>
        <dbReference type="Rhea" id="RHEA:78423"/>
        <dbReference type="ChEBI" id="CHEBI:58723"/>
    </reaction>
    <physiologicalReaction direction="left-to-right" evidence="11">
        <dbReference type="Rhea" id="RHEA:78424"/>
    </physiologicalReaction>
</comment>
<evidence type="ECO:0000256" key="8">
    <source>
        <dbReference type="ARBA" id="ARBA00044648"/>
    </source>
</evidence>
<evidence type="ECO:0000256" key="10">
    <source>
        <dbReference type="ARBA" id="ARBA00044662"/>
    </source>
</evidence>
<dbReference type="InterPro" id="IPR020846">
    <property type="entry name" value="MFS_dom"/>
</dbReference>
<feature type="transmembrane region" description="Helical" evidence="14">
    <location>
        <begin position="55"/>
        <end position="78"/>
    </location>
</feature>
<dbReference type="InterPro" id="IPR005828">
    <property type="entry name" value="MFS_sugar_transport-like"/>
</dbReference>
<evidence type="ECO:0000256" key="11">
    <source>
        <dbReference type="ARBA" id="ARBA00044668"/>
    </source>
</evidence>
<evidence type="ECO:0000256" key="6">
    <source>
        <dbReference type="ARBA" id="ARBA00023136"/>
    </source>
</evidence>
<dbReference type="Pfam" id="PF00083">
    <property type="entry name" value="Sugar_tr"/>
    <property type="match status" value="2"/>
</dbReference>
<organism evidence="16">
    <name type="scientific">Blastocystis hominis</name>
    <dbReference type="NCBI Taxonomy" id="12968"/>
    <lineage>
        <taxon>Eukaryota</taxon>
        <taxon>Sar</taxon>
        <taxon>Stramenopiles</taxon>
        <taxon>Bigyra</taxon>
        <taxon>Opalozoa</taxon>
        <taxon>Opalinata</taxon>
        <taxon>Blastocystidae</taxon>
        <taxon>Blastocystis</taxon>
    </lineage>
</organism>
<dbReference type="OrthoDB" id="6612291at2759"/>
<dbReference type="RefSeq" id="XP_012897083.1">
    <property type="nucleotide sequence ID" value="XM_013041629.1"/>
</dbReference>
<comment type="subcellular location">
    <subcellularLocation>
        <location evidence="1">Membrane</location>
        <topology evidence="1">Multi-pass membrane protein</topology>
    </subcellularLocation>
</comment>
<evidence type="ECO:0000313" key="16">
    <source>
        <dbReference type="EMBL" id="CBK23035.2"/>
    </source>
</evidence>
<evidence type="ECO:0000256" key="4">
    <source>
        <dbReference type="ARBA" id="ARBA00022692"/>
    </source>
</evidence>
<evidence type="ECO:0000313" key="17">
    <source>
        <dbReference type="Proteomes" id="UP000008312"/>
    </source>
</evidence>
<dbReference type="GO" id="GO:0022857">
    <property type="term" value="F:transmembrane transporter activity"/>
    <property type="evidence" value="ECO:0007669"/>
    <property type="project" value="InterPro"/>
</dbReference>
<feature type="domain" description="Major facilitator superfamily (MFS) profile" evidence="15">
    <location>
        <begin position="1"/>
        <end position="326"/>
    </location>
</feature>
<reference evidence="16" key="1">
    <citation type="submission" date="2010-02" db="EMBL/GenBank/DDBJ databases">
        <title>Sequencing and annotation of the Blastocystis hominis genome.</title>
        <authorList>
            <person name="Wincker P."/>
        </authorList>
    </citation>
    <scope>NUCLEOTIDE SEQUENCE</scope>
    <source>
        <strain evidence="16">Singapore isolate B</strain>
    </source>
</reference>
<feature type="transmembrane region" description="Helical" evidence="14">
    <location>
        <begin position="300"/>
        <end position="320"/>
    </location>
</feature>
<evidence type="ECO:0000256" key="13">
    <source>
        <dbReference type="ARBA" id="ARBA00044780"/>
    </source>
</evidence>
<dbReference type="SUPFAM" id="SSF103473">
    <property type="entry name" value="MFS general substrate transporter"/>
    <property type="match status" value="1"/>
</dbReference>
<dbReference type="InterPro" id="IPR050814">
    <property type="entry name" value="Myo-inositol_Transporter"/>
</dbReference>
<evidence type="ECO:0000256" key="12">
    <source>
        <dbReference type="ARBA" id="ARBA00044710"/>
    </source>
</evidence>
<evidence type="ECO:0000256" key="7">
    <source>
        <dbReference type="ARBA" id="ARBA00044637"/>
    </source>
</evidence>
<evidence type="ECO:0000256" key="1">
    <source>
        <dbReference type="ARBA" id="ARBA00004141"/>
    </source>
</evidence>
<dbReference type="GO" id="GO:0016020">
    <property type="term" value="C:membrane"/>
    <property type="evidence" value="ECO:0007669"/>
    <property type="project" value="UniProtKB-SubCell"/>
</dbReference>
<name>D8M4P6_BLAHO</name>
<dbReference type="InParanoid" id="D8M4P6"/>
<dbReference type="InterPro" id="IPR036259">
    <property type="entry name" value="MFS_trans_sf"/>
</dbReference>
<feature type="transmembrane region" description="Helical" evidence="14">
    <location>
        <begin position="236"/>
        <end position="260"/>
    </location>
</feature>
<dbReference type="PROSITE" id="PS50850">
    <property type="entry name" value="MFS"/>
    <property type="match status" value="1"/>
</dbReference>
<dbReference type="AlphaFoldDB" id="D8M4P6"/>
<keyword evidence="4 14" id="KW-0812">Transmembrane</keyword>
<keyword evidence="5 14" id="KW-1133">Transmembrane helix</keyword>
<feature type="transmembrane region" description="Helical" evidence="14">
    <location>
        <begin position="179"/>
        <end position="201"/>
    </location>
</feature>
<evidence type="ECO:0000259" key="15">
    <source>
        <dbReference type="PROSITE" id="PS50850"/>
    </source>
</evidence>
<dbReference type="OMA" id="GTTIAFW"/>
<feature type="transmembrane region" description="Helical" evidence="14">
    <location>
        <begin position="141"/>
        <end position="159"/>
    </location>
</feature>
<evidence type="ECO:0000256" key="2">
    <source>
        <dbReference type="ARBA" id="ARBA00011738"/>
    </source>
</evidence>
<dbReference type="GeneID" id="24920105"/>
<dbReference type="InterPro" id="IPR003663">
    <property type="entry name" value="Sugar/inositol_transpt"/>
</dbReference>
<proteinExistence type="predicted"/>
<dbReference type="PRINTS" id="PR00171">
    <property type="entry name" value="SUGRTRNSPORT"/>
</dbReference>
<feature type="transmembrane region" description="Helical" evidence="14">
    <location>
        <begin position="208"/>
        <end position="230"/>
    </location>
</feature>
<comment type="catalytic activity">
    <reaction evidence="12">
        <text>D-fructose(out) = D-fructose(in)</text>
        <dbReference type="Rhea" id="RHEA:60372"/>
        <dbReference type="ChEBI" id="CHEBI:37721"/>
    </reaction>
    <physiologicalReaction direction="left-to-right" evidence="12">
        <dbReference type="Rhea" id="RHEA:60373"/>
    </physiologicalReaction>
</comment>
<keyword evidence="6 14" id="KW-0472">Membrane</keyword>
<dbReference type="PANTHER" id="PTHR48020">
    <property type="entry name" value="PROTON MYO-INOSITOL COTRANSPORTER"/>
    <property type="match status" value="1"/>
</dbReference>
<evidence type="ECO:0000256" key="14">
    <source>
        <dbReference type="SAM" id="Phobius"/>
    </source>
</evidence>
<evidence type="ECO:0000256" key="3">
    <source>
        <dbReference type="ARBA" id="ARBA00022448"/>
    </source>
</evidence>
<keyword evidence="17" id="KW-1185">Reference proteome</keyword>
<sequence>MSLVATLFPILMILWDNYWYITIMRGFIGLSIGHASALCSHYANSLVNEEIKGRIGSLFQLSITFFIFLAQLMNFLLVPSFDPSNCVPLSPLSWRLQLGISSVIGVATAITLWFAPPMPVEEKKEVKAQKSTESLFSMKNIRWLVFAIMLAVMNQLTGINGVMYYCAQILASAGIENVLFTQMIVVGLWNMLTVFIFMAVVDRLSRRLIFIMALSIMIIGTVALIASFMVSGIPVVALIGMLFYILGFESGPGPLFYVMATQDFPKELVAQGLSVSNIVLYILNIAISMSFPVLTSAIGAGYTFVILCGFQVLSLLYFGFVMNEKW</sequence>
<evidence type="ECO:0000256" key="5">
    <source>
        <dbReference type="ARBA" id="ARBA00022989"/>
    </source>
</evidence>
<comment type="catalytic activity">
    <reaction evidence="9">
        <text>D-xylose(out) = D-xylose(in)</text>
        <dbReference type="Rhea" id="RHEA:78427"/>
        <dbReference type="ChEBI" id="CHEBI:53455"/>
    </reaction>
    <physiologicalReaction direction="left-to-right" evidence="9">
        <dbReference type="Rhea" id="RHEA:78428"/>
    </physiologicalReaction>
</comment>
<comment type="catalytic activity">
    <reaction evidence="8">
        <text>D-glucose(out) = D-glucose(in)</text>
        <dbReference type="Rhea" id="RHEA:60376"/>
        <dbReference type="ChEBI" id="CHEBI:4167"/>
    </reaction>
    <physiologicalReaction direction="left-to-right" evidence="8">
        <dbReference type="Rhea" id="RHEA:60377"/>
    </physiologicalReaction>
</comment>
<accession>D8M4P6</accession>
<feature type="transmembrane region" description="Helical" evidence="14">
    <location>
        <begin position="98"/>
        <end position="120"/>
    </location>
</feature>
<feature type="transmembrane region" description="Helical" evidence="14">
    <location>
        <begin position="18"/>
        <end position="43"/>
    </location>
</feature>